<name>A0A437J4J9_9SPHN</name>
<dbReference type="InterPro" id="IPR050154">
    <property type="entry name" value="UbiB_kinase"/>
</dbReference>
<dbReference type="InterPro" id="IPR011009">
    <property type="entry name" value="Kinase-like_dom_sf"/>
</dbReference>
<dbReference type="CDD" id="cd05121">
    <property type="entry name" value="ABC1_ADCK3-like"/>
    <property type="match status" value="1"/>
</dbReference>
<dbReference type="GO" id="GO:0016301">
    <property type="term" value="F:kinase activity"/>
    <property type="evidence" value="ECO:0007669"/>
    <property type="project" value="UniProtKB-KW"/>
</dbReference>
<dbReference type="PANTHER" id="PTHR10566">
    <property type="entry name" value="CHAPERONE-ACTIVITY OF BC1 COMPLEX CABC1 -RELATED"/>
    <property type="match status" value="1"/>
</dbReference>
<keyword evidence="5" id="KW-1185">Reference proteome</keyword>
<dbReference type="Pfam" id="PF03109">
    <property type="entry name" value="ABC1"/>
    <property type="match status" value="1"/>
</dbReference>
<protein>
    <submittedName>
        <fullName evidence="4">AarF/ABC1/UbiB kinase family protein</fullName>
    </submittedName>
</protein>
<dbReference type="InterPro" id="IPR004147">
    <property type="entry name" value="ABC1_dom"/>
</dbReference>
<feature type="domain" description="ABC1 atypical kinase-like" evidence="3">
    <location>
        <begin position="94"/>
        <end position="337"/>
    </location>
</feature>
<dbReference type="PANTHER" id="PTHR10566:SF113">
    <property type="entry name" value="PROTEIN ACTIVITY OF BC1 COMPLEX KINASE 7, CHLOROPLASTIC"/>
    <property type="match status" value="1"/>
</dbReference>
<proteinExistence type="inferred from homology"/>
<organism evidence="4 5">
    <name type="scientific">Sphingobium algorifonticola</name>
    <dbReference type="NCBI Taxonomy" id="2008318"/>
    <lineage>
        <taxon>Bacteria</taxon>
        <taxon>Pseudomonadati</taxon>
        <taxon>Pseudomonadota</taxon>
        <taxon>Alphaproteobacteria</taxon>
        <taxon>Sphingomonadales</taxon>
        <taxon>Sphingomonadaceae</taxon>
        <taxon>Sphingobium</taxon>
    </lineage>
</organism>
<keyword evidence="4" id="KW-0418">Kinase</keyword>
<dbReference type="RefSeq" id="WP_127691668.1">
    <property type="nucleotide sequence ID" value="NZ_RZUL01000006.1"/>
</dbReference>
<dbReference type="OrthoDB" id="9795390at2"/>
<keyword evidence="2" id="KW-0472">Membrane</keyword>
<feature type="transmembrane region" description="Helical" evidence="2">
    <location>
        <begin position="492"/>
        <end position="513"/>
    </location>
</feature>
<dbReference type="EMBL" id="RZUL01000006">
    <property type="protein sequence ID" value="RVT39591.1"/>
    <property type="molecule type" value="Genomic_DNA"/>
</dbReference>
<evidence type="ECO:0000313" key="4">
    <source>
        <dbReference type="EMBL" id="RVT39591.1"/>
    </source>
</evidence>
<dbReference type="AlphaFoldDB" id="A0A437J4J9"/>
<comment type="similarity">
    <text evidence="1">Belongs to the protein kinase superfamily. ADCK protein kinase family.</text>
</comment>
<evidence type="ECO:0000256" key="1">
    <source>
        <dbReference type="ARBA" id="ARBA00009670"/>
    </source>
</evidence>
<evidence type="ECO:0000313" key="5">
    <source>
        <dbReference type="Proteomes" id="UP000282977"/>
    </source>
</evidence>
<keyword evidence="2" id="KW-0812">Transmembrane</keyword>
<keyword evidence="2" id="KW-1133">Transmembrane helix</keyword>
<evidence type="ECO:0000256" key="2">
    <source>
        <dbReference type="SAM" id="Phobius"/>
    </source>
</evidence>
<reference evidence="4 5" key="1">
    <citation type="submission" date="2019-01" db="EMBL/GenBank/DDBJ databases">
        <authorList>
            <person name="Chen W.-M."/>
        </authorList>
    </citation>
    <scope>NUCLEOTIDE SEQUENCE [LARGE SCALE GENOMIC DNA]</scope>
    <source>
        <strain evidence="4 5">TLA-22</strain>
    </source>
</reference>
<sequence>MMQTLRVAARDRERLAEIFRVGSRFGLTLVLERLGLSPRDTVEADGEAADEPLSRPHRTRLALEELGPTFIKLGQILATRSDLLPPDWTAELERLHSGAPTLPFETLRPAVESALGAPPEAIFATFDPQPLAAASMAQVHRATLPDGRPVVLKIRRPDIRARMEADLRLIAQSAAVAEAASAEARRFAPVAMVRQLAEAVLGELDFTNEGRNADRLRADFSGEPRVTIPAIHWQWTSQTLLVMDYVEGVAPSDGQRLERAGIDPTTIAALGADIVLDMVLVNGRFHADPHPGNLLCLPGDRLALLDFGMIGHVSPRRREEFISFVQSFNLGDPDQLADILSLWSKGAEVPRERIRSAAERLIVRHGGERLVLGDMVADFMQLMREERLLMPPDLLLIFKALITMDGVLTAIQPGFDLSAAMRRSALRIARARLSPDHWAPILQSLAWEMAKIGDDAPRLLRAAIGRLEADPAAEPASQRDSQTAAALRKGGIMISAALLAGFAMLATAIAMFAGH</sequence>
<dbReference type="SUPFAM" id="SSF56112">
    <property type="entry name" value="Protein kinase-like (PK-like)"/>
    <property type="match status" value="1"/>
</dbReference>
<dbReference type="Proteomes" id="UP000282977">
    <property type="component" value="Unassembled WGS sequence"/>
</dbReference>
<keyword evidence="4" id="KW-0808">Transferase</keyword>
<evidence type="ECO:0000259" key="3">
    <source>
        <dbReference type="Pfam" id="PF03109"/>
    </source>
</evidence>
<comment type="caution">
    <text evidence="4">The sequence shown here is derived from an EMBL/GenBank/DDBJ whole genome shotgun (WGS) entry which is preliminary data.</text>
</comment>
<accession>A0A437J4J9</accession>
<gene>
    <name evidence="4" type="ORF">ENE74_14595</name>
</gene>